<evidence type="ECO:0000313" key="2">
    <source>
        <dbReference type="EMBL" id="GGX29230.1"/>
    </source>
</evidence>
<name>A0A918N3T2_9FLAO</name>
<dbReference type="GO" id="GO:0006508">
    <property type="term" value="P:proteolysis"/>
    <property type="evidence" value="ECO:0007669"/>
    <property type="project" value="InterPro"/>
</dbReference>
<accession>A0A918N3T2</accession>
<dbReference type="InterPro" id="IPR029045">
    <property type="entry name" value="ClpP/crotonase-like_dom_sf"/>
</dbReference>
<gene>
    <name evidence="2" type="ORF">GCM10007384_33000</name>
</gene>
<evidence type="ECO:0000259" key="1">
    <source>
        <dbReference type="SMART" id="SM00245"/>
    </source>
</evidence>
<dbReference type="GO" id="GO:0008236">
    <property type="term" value="F:serine-type peptidase activity"/>
    <property type="evidence" value="ECO:0007669"/>
    <property type="project" value="InterPro"/>
</dbReference>
<dbReference type="PANTHER" id="PTHR11261">
    <property type="entry name" value="INTERPHOTORECEPTOR RETINOID-BINDING PROTEIN"/>
    <property type="match status" value="1"/>
</dbReference>
<dbReference type="EMBL" id="BMWS01000027">
    <property type="protein sequence ID" value="GGX29230.1"/>
    <property type="molecule type" value="Genomic_DNA"/>
</dbReference>
<dbReference type="Proteomes" id="UP000601108">
    <property type="component" value="Unassembled WGS sequence"/>
</dbReference>
<dbReference type="CDD" id="cd07563">
    <property type="entry name" value="Peptidase_S41_IRBP"/>
    <property type="match status" value="1"/>
</dbReference>
<dbReference type="PANTHER" id="PTHR11261:SF3">
    <property type="entry name" value="RETINOL-BINDING PROTEIN 3"/>
    <property type="match status" value="1"/>
</dbReference>
<protein>
    <submittedName>
        <fullName evidence="2">Peptidase S41</fullName>
    </submittedName>
</protein>
<sequence>MKKLYYIVIAGLSLVSCEKAIFEEDLASTSPKENFEYLWNECNEKYSYFDIKNIDWNTIKSKYSAKIYDGMSQDSLFEVLGGMLTELKDDHTNLISNFNVSTFKVSYLGQDNFDWRIIEDNYLARDYYISGPFSHDYLDNKKIGYIRFPIFPGTVDANNLNFVLERYKNTKGLILDLRENGGGSVADIFAILSRFVESKTLVNYSRIKTGPQHNDFSDAKPVYVSPYNGMRYKNKVVVLVDRGTYSAGSFFSLATKALPNMILMGDTTGGGLGLPNGGQLPNGWTYRFSITQALTLDKSPDYENGVPPDIKVLFDWNDLTKDEILERAILELQ</sequence>
<dbReference type="RefSeq" id="WP_027413137.1">
    <property type="nucleotide sequence ID" value="NZ_BMWS01000027.1"/>
</dbReference>
<dbReference type="AlphaFoldDB" id="A0A918N3T2"/>
<comment type="caution">
    <text evidence="2">The sequence shown here is derived from an EMBL/GenBank/DDBJ whole genome shotgun (WGS) entry which is preliminary data.</text>
</comment>
<dbReference type="SUPFAM" id="SSF52096">
    <property type="entry name" value="ClpP/crotonase"/>
    <property type="match status" value="1"/>
</dbReference>
<feature type="domain" description="Tail specific protease" evidence="1">
    <location>
        <begin position="110"/>
        <end position="313"/>
    </location>
</feature>
<dbReference type="Pfam" id="PF14684">
    <property type="entry name" value="Tricorn_C1"/>
    <property type="match status" value="1"/>
</dbReference>
<dbReference type="PROSITE" id="PS51257">
    <property type="entry name" value="PROKAR_LIPOPROTEIN"/>
    <property type="match status" value="1"/>
</dbReference>
<dbReference type="Pfam" id="PF03572">
    <property type="entry name" value="Peptidase_S41"/>
    <property type="match status" value="1"/>
</dbReference>
<proteinExistence type="predicted"/>
<organism evidence="2 3">
    <name type="scientific">Aquimarina muelleri</name>
    <dbReference type="NCBI Taxonomy" id="279356"/>
    <lineage>
        <taxon>Bacteria</taxon>
        <taxon>Pseudomonadati</taxon>
        <taxon>Bacteroidota</taxon>
        <taxon>Flavobacteriia</taxon>
        <taxon>Flavobacteriales</taxon>
        <taxon>Flavobacteriaceae</taxon>
        <taxon>Aquimarina</taxon>
    </lineage>
</organism>
<dbReference type="SMART" id="SM00245">
    <property type="entry name" value="TSPc"/>
    <property type="match status" value="1"/>
</dbReference>
<reference evidence="2 3" key="1">
    <citation type="journal article" date="2014" name="Int. J. Syst. Evol. Microbiol.">
        <title>Complete genome sequence of Corynebacterium casei LMG S-19264T (=DSM 44701T), isolated from a smear-ripened cheese.</title>
        <authorList>
            <consortium name="US DOE Joint Genome Institute (JGI-PGF)"/>
            <person name="Walter F."/>
            <person name="Albersmeier A."/>
            <person name="Kalinowski J."/>
            <person name="Ruckert C."/>
        </authorList>
    </citation>
    <scope>NUCLEOTIDE SEQUENCE [LARGE SCALE GENOMIC DNA]</scope>
    <source>
        <strain evidence="2 3">KCTC 12285</strain>
    </source>
</reference>
<keyword evidence="3" id="KW-1185">Reference proteome</keyword>
<dbReference type="InterPro" id="IPR005151">
    <property type="entry name" value="Tail-specific_protease"/>
</dbReference>
<evidence type="ECO:0000313" key="3">
    <source>
        <dbReference type="Proteomes" id="UP000601108"/>
    </source>
</evidence>
<dbReference type="Gene3D" id="3.30.750.44">
    <property type="match status" value="1"/>
</dbReference>
<dbReference type="InterPro" id="IPR028204">
    <property type="entry name" value="Tricorn_C1"/>
</dbReference>
<dbReference type="Gene3D" id="3.90.226.10">
    <property type="entry name" value="2-enoyl-CoA Hydratase, Chain A, domain 1"/>
    <property type="match status" value="1"/>
</dbReference>